<proteinExistence type="predicted"/>
<evidence type="ECO:0000313" key="7">
    <source>
        <dbReference type="Proteomes" id="UP000013307"/>
    </source>
</evidence>
<name>N0BBU9_9EURY</name>
<dbReference type="HOGENOM" id="CLU_095272_2_0_2"/>
<protein>
    <submittedName>
        <fullName evidence="6">F420-non-reducing hydrogenase subunit D</fullName>
    </submittedName>
</protein>
<feature type="domain" description="F420-non-reducing hydrogenase iron-sulfur subunit D" evidence="5">
    <location>
        <begin position="8"/>
        <end position="129"/>
    </location>
</feature>
<evidence type="ECO:0000256" key="2">
    <source>
        <dbReference type="ARBA" id="ARBA00023002"/>
    </source>
</evidence>
<dbReference type="AlphaFoldDB" id="N0BBU9"/>
<dbReference type="Proteomes" id="UP000013307">
    <property type="component" value="Chromosome"/>
</dbReference>
<keyword evidence="1" id="KW-0479">Metal-binding</keyword>
<organism evidence="6 7">
    <name type="scientific">Archaeoglobus sulfaticallidus PM70-1</name>
    <dbReference type="NCBI Taxonomy" id="387631"/>
    <lineage>
        <taxon>Archaea</taxon>
        <taxon>Methanobacteriati</taxon>
        <taxon>Methanobacteriota</taxon>
        <taxon>Archaeoglobi</taxon>
        <taxon>Archaeoglobales</taxon>
        <taxon>Archaeoglobaceae</taxon>
        <taxon>Archaeoglobus</taxon>
    </lineage>
</organism>
<keyword evidence="3" id="KW-0408">Iron</keyword>
<evidence type="ECO:0000256" key="3">
    <source>
        <dbReference type="ARBA" id="ARBA00023004"/>
    </source>
</evidence>
<dbReference type="STRING" id="387631.Asulf_01078"/>
<keyword evidence="7" id="KW-1185">Reference proteome</keyword>
<keyword evidence="4" id="KW-0411">Iron-sulfur</keyword>
<gene>
    <name evidence="6" type="ORF">Asulf_01078</name>
</gene>
<evidence type="ECO:0000259" key="5">
    <source>
        <dbReference type="Pfam" id="PF02662"/>
    </source>
</evidence>
<evidence type="ECO:0000313" key="6">
    <source>
        <dbReference type="EMBL" id="AGK61079.1"/>
    </source>
</evidence>
<dbReference type="InterPro" id="IPR003813">
    <property type="entry name" value="MvhD/FlpD"/>
</dbReference>
<dbReference type="EMBL" id="CP005290">
    <property type="protein sequence ID" value="AGK61079.1"/>
    <property type="molecule type" value="Genomic_DNA"/>
</dbReference>
<dbReference type="KEGG" id="ast:Asulf_01078"/>
<evidence type="ECO:0000256" key="1">
    <source>
        <dbReference type="ARBA" id="ARBA00022723"/>
    </source>
</evidence>
<keyword evidence="2" id="KW-0560">Oxidoreductase</keyword>
<dbReference type="GO" id="GO:0051536">
    <property type="term" value="F:iron-sulfur cluster binding"/>
    <property type="evidence" value="ECO:0007669"/>
    <property type="project" value="UniProtKB-KW"/>
</dbReference>
<dbReference type="eggNOG" id="arCOG02475">
    <property type="taxonomic scope" value="Archaea"/>
</dbReference>
<reference evidence="6 7" key="1">
    <citation type="journal article" date="2013" name="Genome Announc.">
        <title>Complete Genome Sequence of the Thermophilic and Facultatively Chemolithoautotrophic Sulfate Reducer Archaeoglobus sulfaticallidus Strain PM70-1T.</title>
        <authorList>
            <person name="Stokke R."/>
            <person name="Hocking W.P."/>
            <person name="Steinsbu B.O."/>
            <person name="Steen I.H."/>
        </authorList>
    </citation>
    <scope>NUCLEOTIDE SEQUENCE [LARGE SCALE GENOMIC DNA]</scope>
    <source>
        <strain evidence="6">PM70-1</strain>
    </source>
</reference>
<dbReference type="Pfam" id="PF02662">
    <property type="entry name" value="FlpD"/>
    <property type="match status" value="1"/>
</dbReference>
<dbReference type="GO" id="GO:0016491">
    <property type="term" value="F:oxidoreductase activity"/>
    <property type="evidence" value="ECO:0007669"/>
    <property type="project" value="UniProtKB-KW"/>
</dbReference>
<dbReference type="GO" id="GO:0046872">
    <property type="term" value="F:metal ion binding"/>
    <property type="evidence" value="ECO:0007669"/>
    <property type="project" value="UniProtKB-KW"/>
</dbReference>
<evidence type="ECO:0000256" key="4">
    <source>
        <dbReference type="ARBA" id="ARBA00023014"/>
    </source>
</evidence>
<sequence>MGEWEPNIIVIACNWCTYQAADLAGSLRYPYPTTVKIIRVPCSGRVEPEFIIETLRNADGVLIGGCHPGDCHYKEGNYKAARRFKLIQKMLVEMGIEPERVRLEWISGSEGLRFAEVMREFDAKIRELGPLRW</sequence>
<accession>N0BBU9</accession>